<dbReference type="EMBL" id="CP039394">
    <property type="protein sequence ID" value="QCD37188.1"/>
    <property type="molecule type" value="Genomic_DNA"/>
</dbReference>
<dbReference type="RefSeq" id="WP_135472903.1">
    <property type="nucleotide sequence ID" value="NZ_CP039394.1"/>
</dbReference>
<proteinExistence type="predicted"/>
<keyword evidence="3" id="KW-1185">Reference proteome</keyword>
<dbReference type="GeneID" id="82151214"/>
<sequence>MEKVTAYRCQYCGKVYLRECACKKHEEMRCSQNPEIRPLCYSCQHYESSFDENEKESIEYWQSYGWDGSEYSYTKLFSPNRCKHPKKQCKLFNNVKLSAEMREGLSEAKYEPMPNRRSGGCGYYDAIPEHPYATKL</sequence>
<gene>
    <name evidence="2" type="ORF">E7746_14715</name>
</gene>
<dbReference type="PROSITE" id="PS50157">
    <property type="entry name" value="ZINC_FINGER_C2H2_2"/>
    <property type="match status" value="1"/>
</dbReference>
<dbReference type="InterPro" id="IPR013087">
    <property type="entry name" value="Znf_C2H2_type"/>
</dbReference>
<evidence type="ECO:0000313" key="3">
    <source>
        <dbReference type="Proteomes" id="UP000297031"/>
    </source>
</evidence>
<organism evidence="2 3">
    <name type="scientific">Muribaculum gordoncarteri</name>
    <dbReference type="NCBI Taxonomy" id="2530390"/>
    <lineage>
        <taxon>Bacteria</taxon>
        <taxon>Pseudomonadati</taxon>
        <taxon>Bacteroidota</taxon>
        <taxon>Bacteroidia</taxon>
        <taxon>Bacteroidales</taxon>
        <taxon>Muribaculaceae</taxon>
        <taxon>Muribaculum</taxon>
    </lineage>
</organism>
<dbReference type="KEGG" id="mgod:E7746_14715"/>
<protein>
    <recommendedName>
        <fullName evidence="1">C2H2-type domain-containing protein</fullName>
    </recommendedName>
</protein>
<dbReference type="OrthoDB" id="1093958at2"/>
<dbReference type="AlphaFoldDB" id="A0A4V1D221"/>
<evidence type="ECO:0000313" key="2">
    <source>
        <dbReference type="EMBL" id="QCD37188.1"/>
    </source>
</evidence>
<reference evidence="2 3" key="1">
    <citation type="submission" date="2019-02" db="EMBL/GenBank/DDBJ databases">
        <title>Isolation and identification of novel species under the genus Muribaculum.</title>
        <authorList>
            <person name="Miyake S."/>
            <person name="Ding Y."/>
            <person name="Low A."/>
            <person name="Soh M."/>
            <person name="Seedorf H."/>
        </authorList>
    </citation>
    <scope>NUCLEOTIDE SEQUENCE [LARGE SCALE GENOMIC DNA]</scope>
    <source>
        <strain evidence="2 3">TLL-A4</strain>
        <plasmid evidence="3">ptaa-4-1</plasmid>
    </source>
</reference>
<accession>A0A4V1D221</accession>
<feature type="domain" description="C2H2-type" evidence="1">
    <location>
        <begin position="7"/>
        <end position="34"/>
    </location>
</feature>
<dbReference type="Proteomes" id="UP000297031">
    <property type="component" value="Plasmid pTAA-4-1"/>
</dbReference>
<geneLocation type="plasmid" evidence="3">
    <name>ptaa-4-1</name>
</geneLocation>
<evidence type="ECO:0000259" key="1">
    <source>
        <dbReference type="PROSITE" id="PS50157"/>
    </source>
</evidence>
<name>A0A4V1D221_9BACT</name>
<keyword evidence="2" id="KW-0614">Plasmid</keyword>